<name>A0A3Q3ACW3_KRYMA</name>
<keyword evidence="2" id="KW-0677">Repeat</keyword>
<dbReference type="SMART" id="SM00612">
    <property type="entry name" value="Kelch"/>
    <property type="match status" value="3"/>
</dbReference>
<dbReference type="InterPro" id="IPR015915">
    <property type="entry name" value="Kelch-typ_b-propeller"/>
</dbReference>
<evidence type="ECO:0000313" key="5">
    <source>
        <dbReference type="Proteomes" id="UP000264800"/>
    </source>
</evidence>
<evidence type="ECO:0000256" key="3">
    <source>
        <dbReference type="SAM" id="MobiDB-lite"/>
    </source>
</evidence>
<feature type="region of interest" description="Disordered" evidence="3">
    <location>
        <begin position="127"/>
        <end position="238"/>
    </location>
</feature>
<sequence length="557" mass="60412">MEEFGVYAVFGVNGPPQRLLSSDGSRRVSVAVPPSVRQVVLFSSGPWGDRICVDAELNDADRIPVTIGKLTPFNRCLSWEQWEEETWTDGVTLSVALEGGLLSKSEPELILAAKEYTPKDTAAPLAARELNGKRKRERSAEGDASKVAKAGEEENVCPNSAEEKAASVRKVGGPSGSRQKLFAHGAESSKAKAAVSEAGETRGTVGKTPPQSAARTKSRQSRTPTQTAAPPVRPSGRWGQTLCPIDAQTAILIGGQGAKMQFCKDPMWKLCTEDMSWVAAETLAEGPTPEARIGHTAVYDPDSKRIFVFGGSKNKKWFNDVHILNTQSWRWSTVEAQGKVPPLAYHSCSLFLGELFVLGGVFPRPNPEPDGCSDSLYIFDPHLSIWYQPIVTGDKPSPRSGHSACVIQERYIYVFGGWDTPVCYNDMYMLDLGLMEFSVVKTSGKAPSPRSWHGSAALSDTKFLIHGGYNGNNALSDTFVFDIESSSWTELTLPRLSAPRAGHSIIAMETPGRHHPPEDDSPGSVRRTLLVFGGGDNEGNFYSDLTAVPVEELLSAL</sequence>
<dbReference type="OMA" id="PWGDRIC"/>
<dbReference type="STRING" id="37003.ENSKMAP00000009029"/>
<dbReference type="SUPFAM" id="SSF117281">
    <property type="entry name" value="Kelch motif"/>
    <property type="match status" value="1"/>
</dbReference>
<protein>
    <submittedName>
        <fullName evidence="4">Kelch repeat-containing protein</fullName>
    </submittedName>
</protein>
<keyword evidence="5" id="KW-1185">Reference proteome</keyword>
<reference evidence="4" key="1">
    <citation type="submission" date="2025-08" db="UniProtKB">
        <authorList>
            <consortium name="Ensembl"/>
        </authorList>
    </citation>
    <scope>IDENTIFICATION</scope>
</reference>
<evidence type="ECO:0000256" key="2">
    <source>
        <dbReference type="ARBA" id="ARBA00022737"/>
    </source>
</evidence>
<dbReference type="OrthoDB" id="10250130at2759"/>
<evidence type="ECO:0000313" key="4">
    <source>
        <dbReference type="Ensembl" id="ENSKMAP00000009029.1"/>
    </source>
</evidence>
<proteinExistence type="predicted"/>
<dbReference type="GeneID" id="108242876"/>
<dbReference type="PANTHER" id="PTHR46093:SF19">
    <property type="entry name" value="RAB9 EFFECTOR PROTEIN WITH KELCH MOTIFS-LIKE"/>
    <property type="match status" value="1"/>
</dbReference>
<dbReference type="KEGG" id="kmr:108242876"/>
<dbReference type="RefSeq" id="XP_017283503.1">
    <property type="nucleotide sequence ID" value="XM_017428014.3"/>
</dbReference>
<dbReference type="Ensembl" id="ENSKMAT00000009163.1">
    <property type="protein sequence ID" value="ENSKMAP00000009029.1"/>
    <property type="gene ID" value="ENSKMAG00000006787.1"/>
</dbReference>
<dbReference type="Proteomes" id="UP000264800">
    <property type="component" value="Unplaced"/>
</dbReference>
<feature type="compositionally biased region" description="Polar residues" evidence="3">
    <location>
        <begin position="209"/>
        <end position="228"/>
    </location>
</feature>
<dbReference type="InterPro" id="IPR006652">
    <property type="entry name" value="Kelch_1"/>
</dbReference>
<dbReference type="AlphaFoldDB" id="A0A3Q3ACW3"/>
<dbReference type="GeneTree" id="ENSGT00940000166766"/>
<dbReference type="PANTHER" id="PTHR46093">
    <property type="entry name" value="ACYL-COA-BINDING DOMAIN-CONTAINING PROTEIN 5"/>
    <property type="match status" value="1"/>
</dbReference>
<organism evidence="4 5">
    <name type="scientific">Kryptolebias marmoratus</name>
    <name type="common">Mangrove killifish</name>
    <name type="synonym">Rivulus marmoratus</name>
    <dbReference type="NCBI Taxonomy" id="37003"/>
    <lineage>
        <taxon>Eukaryota</taxon>
        <taxon>Metazoa</taxon>
        <taxon>Chordata</taxon>
        <taxon>Craniata</taxon>
        <taxon>Vertebrata</taxon>
        <taxon>Euteleostomi</taxon>
        <taxon>Actinopterygii</taxon>
        <taxon>Neopterygii</taxon>
        <taxon>Teleostei</taxon>
        <taxon>Neoteleostei</taxon>
        <taxon>Acanthomorphata</taxon>
        <taxon>Ovalentaria</taxon>
        <taxon>Atherinomorphae</taxon>
        <taxon>Cyprinodontiformes</taxon>
        <taxon>Rivulidae</taxon>
        <taxon>Kryptolebias</taxon>
    </lineage>
</organism>
<dbReference type="Pfam" id="PF13415">
    <property type="entry name" value="Beta-prop_FBX42"/>
    <property type="match status" value="1"/>
</dbReference>
<keyword evidence="1" id="KW-0880">Kelch repeat</keyword>
<dbReference type="Gene3D" id="2.120.10.80">
    <property type="entry name" value="Kelch-type beta propeller"/>
    <property type="match status" value="2"/>
</dbReference>
<feature type="compositionally biased region" description="Basic and acidic residues" evidence="3">
    <location>
        <begin position="138"/>
        <end position="152"/>
    </location>
</feature>
<dbReference type="CTD" id="323406"/>
<accession>A0A3Q3ACW3</accession>
<evidence type="ECO:0000256" key="1">
    <source>
        <dbReference type="ARBA" id="ARBA00022441"/>
    </source>
</evidence>
<feature type="compositionally biased region" description="Low complexity" evidence="3">
    <location>
        <begin position="185"/>
        <end position="198"/>
    </location>
</feature>
<reference evidence="4" key="2">
    <citation type="submission" date="2025-09" db="UniProtKB">
        <authorList>
            <consortium name="Ensembl"/>
        </authorList>
    </citation>
    <scope>IDENTIFICATION</scope>
</reference>